<dbReference type="RefSeq" id="XP_013345291.1">
    <property type="nucleotide sequence ID" value="XM_013489837.1"/>
</dbReference>
<proteinExistence type="predicted"/>
<evidence type="ECO:0000313" key="3">
    <source>
        <dbReference type="Proteomes" id="UP000030641"/>
    </source>
</evidence>
<feature type="region of interest" description="Disordered" evidence="1">
    <location>
        <begin position="435"/>
        <end position="454"/>
    </location>
</feature>
<dbReference type="SUPFAM" id="SSF56112">
    <property type="entry name" value="Protein kinase-like (PK-like)"/>
    <property type="match status" value="1"/>
</dbReference>
<dbReference type="OrthoDB" id="5412996at2759"/>
<dbReference type="HOGENOM" id="CLU_028906_3_2_1"/>
<keyword evidence="3" id="KW-1185">Reference proteome</keyword>
<dbReference type="AlphaFoldDB" id="A0A074YL11"/>
<name>A0A074YL11_AURSE</name>
<accession>A0A074YL11</accession>
<reference evidence="2 3" key="1">
    <citation type="journal article" date="2014" name="BMC Genomics">
        <title>Genome sequencing of four Aureobasidium pullulans varieties: biotechnological potential, stress tolerance, and description of new species.</title>
        <authorList>
            <person name="Gostin Ar C."/>
            <person name="Ohm R.A."/>
            <person name="Kogej T."/>
            <person name="Sonjak S."/>
            <person name="Turk M."/>
            <person name="Zajc J."/>
            <person name="Zalar P."/>
            <person name="Grube M."/>
            <person name="Sun H."/>
            <person name="Han J."/>
            <person name="Sharma A."/>
            <person name="Chiniquy J."/>
            <person name="Ngan C.Y."/>
            <person name="Lipzen A."/>
            <person name="Barry K."/>
            <person name="Grigoriev I.V."/>
            <person name="Gunde-Cimerman N."/>
        </authorList>
    </citation>
    <scope>NUCLEOTIDE SEQUENCE [LARGE SCALE GENOMIC DNA]</scope>
    <source>
        <strain evidence="2 3">EXF-2481</strain>
    </source>
</reference>
<evidence type="ECO:0000256" key="1">
    <source>
        <dbReference type="SAM" id="MobiDB-lite"/>
    </source>
</evidence>
<protein>
    <submittedName>
        <fullName evidence="2">Uncharacterized protein</fullName>
    </submittedName>
</protein>
<evidence type="ECO:0000313" key="2">
    <source>
        <dbReference type="EMBL" id="KEQ96729.1"/>
    </source>
</evidence>
<dbReference type="InParanoid" id="A0A074YL11"/>
<gene>
    <name evidence="2" type="ORF">AUEXF2481DRAFT_27868</name>
</gene>
<dbReference type="OMA" id="LMRESWD"/>
<feature type="compositionally biased region" description="Basic and acidic residues" evidence="1">
    <location>
        <begin position="445"/>
        <end position="454"/>
    </location>
</feature>
<dbReference type="InterPro" id="IPR051678">
    <property type="entry name" value="AGP_Transferase"/>
</dbReference>
<organism evidence="2 3">
    <name type="scientific">Aureobasidium subglaciale (strain EXF-2481)</name>
    <name type="common">Aureobasidium pullulans var. subglaciale</name>
    <dbReference type="NCBI Taxonomy" id="1043005"/>
    <lineage>
        <taxon>Eukaryota</taxon>
        <taxon>Fungi</taxon>
        <taxon>Dikarya</taxon>
        <taxon>Ascomycota</taxon>
        <taxon>Pezizomycotina</taxon>
        <taxon>Dothideomycetes</taxon>
        <taxon>Dothideomycetidae</taxon>
        <taxon>Dothideales</taxon>
        <taxon>Saccotheciaceae</taxon>
        <taxon>Aureobasidium</taxon>
    </lineage>
</organism>
<dbReference type="GeneID" id="25363593"/>
<dbReference type="Proteomes" id="UP000030641">
    <property type="component" value="Unassembled WGS sequence"/>
</dbReference>
<dbReference type="PANTHER" id="PTHR21310:SF37">
    <property type="entry name" value="AMINOGLYCOSIDE PHOSPHOTRANSFERASE DOMAIN-CONTAINING PROTEIN"/>
    <property type="match status" value="1"/>
</dbReference>
<sequence>MDYDESSRSHLERKLSWIEHYDKHYGARGVERLASAYRDDQHCQFVGRINGGFNICFKVVFDDGIAWAVRFPIPGWVMDPEQKIHREVAVIKYLQGNTRIPVPRLVAHGSASDNHDPKIGPFIISEWVDGVSLVSLMEKLPRPSYGMVLRKDLDDDFLYKKYCCLEMSEQVGGSTSWSIRKWPLTLKMNEIESHGHVVVDAWTDPRTDHEAAPFDTAADYMNNLLEQNIKQLYEQRNSIDSAEDARCKFVLRRSRRMQALVPYFKSRLNTGPFKLFCDDMHPRNVLIDEHTHQITAIIGWEWTYAAPREFSLTPPSWLALEGPSGWNTSSEVAFGRQMSLFLQALEDVEQKRESTFPPKEPGEPPMSTVMRQNFEDGTFRFVQLLLKSFNFDEEVIWPNLERVLQRRGLLEVGVPSEEEIEAFVVKKMKDLDEYNRDLQTNPTEQKIEAERQST</sequence>
<dbReference type="EMBL" id="KL584755">
    <property type="protein sequence ID" value="KEQ96729.1"/>
    <property type="molecule type" value="Genomic_DNA"/>
</dbReference>
<dbReference type="InterPro" id="IPR011009">
    <property type="entry name" value="Kinase-like_dom_sf"/>
</dbReference>
<dbReference type="PANTHER" id="PTHR21310">
    <property type="entry name" value="AMINOGLYCOSIDE PHOSPHOTRANSFERASE-RELATED-RELATED"/>
    <property type="match status" value="1"/>
</dbReference>